<dbReference type="EMBL" id="FQXJ01000008">
    <property type="protein sequence ID" value="SHI14069.1"/>
    <property type="molecule type" value="Genomic_DNA"/>
</dbReference>
<comment type="pathway">
    <text evidence="1">Cofactor biosynthesis; adenosylcobalamin biosynthesis.</text>
</comment>
<keyword evidence="7" id="KW-1185">Reference proteome</keyword>
<dbReference type="Pfam" id="PF02570">
    <property type="entry name" value="CbiC"/>
    <property type="match status" value="1"/>
</dbReference>
<reference evidence="7" key="1">
    <citation type="submission" date="2016-11" db="EMBL/GenBank/DDBJ databases">
        <authorList>
            <person name="Varghese N."/>
            <person name="Submissions S."/>
        </authorList>
    </citation>
    <scope>NUCLEOTIDE SEQUENCE [LARGE SCALE GENOMIC DNA]</scope>
    <source>
        <strain evidence="7">DSM 15449</strain>
    </source>
</reference>
<dbReference type="RefSeq" id="WP_073030187.1">
    <property type="nucleotide sequence ID" value="NZ_FQXJ01000008.1"/>
</dbReference>
<evidence type="ECO:0000259" key="5">
    <source>
        <dbReference type="Pfam" id="PF02570"/>
    </source>
</evidence>
<dbReference type="STRING" id="1121420.SAMN02746098_02640"/>
<dbReference type="UniPathway" id="UPA00148"/>
<dbReference type="PANTHER" id="PTHR43588">
    <property type="entry name" value="COBALT-PRECORRIN-8 METHYLMUTASE"/>
    <property type="match status" value="1"/>
</dbReference>
<dbReference type="InterPro" id="IPR036588">
    <property type="entry name" value="CobH/CbiC_sf"/>
</dbReference>
<dbReference type="Proteomes" id="UP000183954">
    <property type="component" value="Unassembled WGS sequence"/>
</dbReference>
<sequence>MTADFILDPGQIETESMRIIRAGLTRPWLEADYPVVERIIHTTGDPSLESSIAIHPEAIACGLQALKEGANVITDVEMVRAGISKEKLKSLGGSVECFLNSTGVSEQAKAWGITRSMTAFRMNANRLRGSIVAIGNAPTALIEVLRLAENPETRPALIVGIPVGFIGAKESKDLLWEHQEFPSITVLGTRGGSPIAATVVNALIYTVLKQPK</sequence>
<comment type="similarity">
    <text evidence="2">Belongs to the CobH/CbiC family.</text>
</comment>
<accession>A0A1M5YQ84</accession>
<dbReference type="OrthoDB" id="9780708at2"/>
<evidence type="ECO:0000256" key="2">
    <source>
        <dbReference type="ARBA" id="ARBA00009774"/>
    </source>
</evidence>
<gene>
    <name evidence="6" type="ORF">SAMN02746098_02640</name>
</gene>
<feature type="domain" description="Cobalamin biosynthesis precorrin-8X methylmutase CobH/CbiC" evidence="5">
    <location>
        <begin position="11"/>
        <end position="205"/>
    </location>
</feature>
<keyword evidence="3" id="KW-0169">Cobalamin biosynthesis</keyword>
<keyword evidence="4" id="KW-0413">Isomerase</keyword>
<dbReference type="PANTHER" id="PTHR43588:SF1">
    <property type="entry name" value="COBALT-PRECORRIN-8 METHYLMUTASE"/>
    <property type="match status" value="1"/>
</dbReference>
<dbReference type="InterPro" id="IPR003722">
    <property type="entry name" value="Cbl_synth_CobH/CbiC"/>
</dbReference>
<evidence type="ECO:0000313" key="7">
    <source>
        <dbReference type="Proteomes" id="UP000183954"/>
    </source>
</evidence>
<organism evidence="6 7">
    <name type="scientific">Desulfosporosinus lacus DSM 15449</name>
    <dbReference type="NCBI Taxonomy" id="1121420"/>
    <lineage>
        <taxon>Bacteria</taxon>
        <taxon>Bacillati</taxon>
        <taxon>Bacillota</taxon>
        <taxon>Clostridia</taxon>
        <taxon>Eubacteriales</taxon>
        <taxon>Desulfitobacteriaceae</taxon>
        <taxon>Desulfosporosinus</taxon>
    </lineage>
</organism>
<evidence type="ECO:0000313" key="6">
    <source>
        <dbReference type="EMBL" id="SHI14069.1"/>
    </source>
</evidence>
<dbReference type="GO" id="GO:0009236">
    <property type="term" value="P:cobalamin biosynthetic process"/>
    <property type="evidence" value="ECO:0007669"/>
    <property type="project" value="UniProtKB-UniPathway"/>
</dbReference>
<evidence type="ECO:0000256" key="3">
    <source>
        <dbReference type="ARBA" id="ARBA00022573"/>
    </source>
</evidence>
<proteinExistence type="inferred from homology"/>
<dbReference type="AlphaFoldDB" id="A0A1M5YQ84"/>
<dbReference type="GO" id="GO:0016993">
    <property type="term" value="F:precorrin-8X methylmutase activity"/>
    <property type="evidence" value="ECO:0007669"/>
    <property type="project" value="InterPro"/>
</dbReference>
<protein>
    <submittedName>
        <fullName evidence="6">Precorrin-8X methylmutase</fullName>
    </submittedName>
</protein>
<name>A0A1M5YQ84_9FIRM</name>
<dbReference type="SUPFAM" id="SSF63965">
    <property type="entry name" value="Precorrin-8X methylmutase CbiC/CobH"/>
    <property type="match status" value="1"/>
</dbReference>
<dbReference type="Gene3D" id="3.40.50.10230">
    <property type="entry name" value="Cobalamin biosynthesis CobH/CbiC, precorrin-8X methylmutase"/>
    <property type="match status" value="1"/>
</dbReference>
<evidence type="ECO:0000256" key="1">
    <source>
        <dbReference type="ARBA" id="ARBA00004953"/>
    </source>
</evidence>
<evidence type="ECO:0000256" key="4">
    <source>
        <dbReference type="ARBA" id="ARBA00023235"/>
    </source>
</evidence>